<feature type="compositionally biased region" description="Basic and acidic residues" evidence="6">
    <location>
        <begin position="471"/>
        <end position="481"/>
    </location>
</feature>
<dbReference type="GO" id="GO:0043138">
    <property type="term" value="F:3'-5' DNA helicase activity"/>
    <property type="evidence" value="ECO:0007669"/>
    <property type="project" value="TreeGrafter"/>
</dbReference>
<dbReference type="PANTHER" id="PTHR11070">
    <property type="entry name" value="UVRD / RECB / PCRA DNA HELICASE FAMILY MEMBER"/>
    <property type="match status" value="1"/>
</dbReference>
<dbReference type="GO" id="GO:0005829">
    <property type="term" value="C:cytosol"/>
    <property type="evidence" value="ECO:0007669"/>
    <property type="project" value="TreeGrafter"/>
</dbReference>
<dbReference type="SUPFAM" id="SSF52540">
    <property type="entry name" value="P-loop containing nucleoside triphosphate hydrolases"/>
    <property type="match status" value="1"/>
</dbReference>
<dbReference type="AlphaFoldDB" id="A0AAC9MW68"/>
<evidence type="ECO:0000256" key="5">
    <source>
        <dbReference type="PROSITE-ProRule" id="PRU00560"/>
    </source>
</evidence>
<evidence type="ECO:0000259" key="7">
    <source>
        <dbReference type="PROSITE" id="PS51198"/>
    </source>
</evidence>
<evidence type="ECO:0000313" key="9">
    <source>
        <dbReference type="Proteomes" id="UP000095210"/>
    </source>
</evidence>
<dbReference type="InterPro" id="IPR014016">
    <property type="entry name" value="UvrD-like_ATP-bd"/>
</dbReference>
<feature type="binding site" evidence="5">
    <location>
        <begin position="195"/>
        <end position="202"/>
    </location>
    <ligand>
        <name>ATP</name>
        <dbReference type="ChEBI" id="CHEBI:30616"/>
    </ligand>
</feature>
<dbReference type="GO" id="GO:0003677">
    <property type="term" value="F:DNA binding"/>
    <property type="evidence" value="ECO:0007669"/>
    <property type="project" value="InterPro"/>
</dbReference>
<evidence type="ECO:0000256" key="6">
    <source>
        <dbReference type="SAM" id="MobiDB-lite"/>
    </source>
</evidence>
<evidence type="ECO:0000256" key="1">
    <source>
        <dbReference type="ARBA" id="ARBA00022741"/>
    </source>
</evidence>
<dbReference type="GO" id="GO:0000725">
    <property type="term" value="P:recombinational repair"/>
    <property type="evidence" value="ECO:0007669"/>
    <property type="project" value="TreeGrafter"/>
</dbReference>
<keyword evidence="9" id="KW-1185">Reference proteome</keyword>
<accession>A0AAC9MW68</accession>
<keyword evidence="3 5" id="KW-0347">Helicase</keyword>
<keyword evidence="2 5" id="KW-0378">Hydrolase</keyword>
<gene>
    <name evidence="8" type="ORF">TL08_00485</name>
</gene>
<reference evidence="9" key="1">
    <citation type="submission" date="2016-03" db="EMBL/GenBank/DDBJ databases">
        <title>Complete genome sequence of the type strain Actinoalloteichus hymeniacidonis DSM 45092.</title>
        <authorList>
            <person name="Schaffert L."/>
            <person name="Albersmeier A."/>
            <person name="Winkler A."/>
            <person name="Kalinowski J."/>
            <person name="Zotchev S."/>
            <person name="Ruckert C."/>
        </authorList>
    </citation>
    <scope>NUCLEOTIDE SEQUENCE [LARGE SCALE GENOMIC DNA]</scope>
    <source>
        <strain evidence="9">HPA177(T) (DSM 45092(T))</strain>
    </source>
</reference>
<dbReference type="Gene3D" id="3.40.50.300">
    <property type="entry name" value="P-loop containing nucleotide triphosphate hydrolases"/>
    <property type="match status" value="2"/>
</dbReference>
<dbReference type="EMBL" id="CP014859">
    <property type="protein sequence ID" value="AOS60945.1"/>
    <property type="molecule type" value="Genomic_DNA"/>
</dbReference>
<evidence type="ECO:0000256" key="2">
    <source>
        <dbReference type="ARBA" id="ARBA00022801"/>
    </source>
</evidence>
<dbReference type="PROSITE" id="PS51198">
    <property type="entry name" value="UVRD_HELICASE_ATP_BIND"/>
    <property type="match status" value="1"/>
</dbReference>
<proteinExistence type="predicted"/>
<feature type="domain" description="UvrD-like helicase ATP-binding" evidence="7">
    <location>
        <begin position="174"/>
        <end position="460"/>
    </location>
</feature>
<dbReference type="InterPro" id="IPR000212">
    <property type="entry name" value="DNA_helicase_UvrD/REP"/>
</dbReference>
<dbReference type="Pfam" id="PF13245">
    <property type="entry name" value="AAA_19"/>
    <property type="match status" value="1"/>
</dbReference>
<evidence type="ECO:0000313" key="8">
    <source>
        <dbReference type="EMBL" id="AOS60945.1"/>
    </source>
</evidence>
<dbReference type="KEGG" id="ahm:TL08_00485"/>
<keyword evidence="4 5" id="KW-0067">ATP-binding</keyword>
<sequence>MAIVVVARGFHAAVSRQSPLTRADVTETVGRLLAGAAPEDSSAVRPDSAVDGRLRVLPVVDGLHAVLAEFAATDAATTDAAATDTVLVFFALEEPAAAKKRLRRLRTELDPTTGTPTFQERPPAAPVAQLTAAEVLASLETPAGRAEFLVVAGPNTEPRLENLFTGRDDGWRFFLDPAQQTAAEPGPPGISTVTGGPGTGKTTVALHRIHRLWRRETSGRLLLTTLDQAGAHRLSESLVCLAGKEILERVDVLDIDTVVRQTRILDVGQAVRIDRDEPARWARALQQAAELGDADRRRYTPQFLAAEYRRVIVGGGLRRLDDYLAASRADRGVVLDGPDRVQVWRLVEAFESILDERGVDSRERAASRAADFAQRARQPGAPRVGGYRHIVVDEAPEISPTQLRLLKALLDPARGTLLLCGNGDQRIHADHDATAHLAIDGPRHRLDLDHRSTEQISEFAAALLAGPMTKHPRDSEAHAAKGDGPPPLLRSFDSATQERDAVIGALRRWRTEFTPEDPPLAVLTPTTRAVGQWDRRLRAAGIATVELGTDQDIAANPAVRVGAFDQVMGREFSGVAVSGVGIADVPPEADVDRIDPGDRPELLRRWRALLALACSRARERLLVTWTGAPSVLLSNGEVEES</sequence>
<keyword evidence="1 5" id="KW-0547">Nucleotide-binding</keyword>
<feature type="region of interest" description="Disordered" evidence="6">
    <location>
        <begin position="468"/>
        <end position="492"/>
    </location>
</feature>
<dbReference type="GO" id="GO:0016787">
    <property type="term" value="F:hydrolase activity"/>
    <property type="evidence" value="ECO:0007669"/>
    <property type="project" value="UniProtKB-UniRule"/>
</dbReference>
<evidence type="ECO:0000256" key="3">
    <source>
        <dbReference type="ARBA" id="ARBA00022806"/>
    </source>
</evidence>
<dbReference type="PANTHER" id="PTHR11070:SF45">
    <property type="entry name" value="DNA 3'-5' HELICASE"/>
    <property type="match status" value="1"/>
</dbReference>
<dbReference type="RefSeq" id="WP_069845718.1">
    <property type="nucleotide sequence ID" value="NZ_CP014859.1"/>
</dbReference>
<dbReference type="Proteomes" id="UP000095210">
    <property type="component" value="Chromosome"/>
</dbReference>
<name>A0AAC9MW68_9PSEU</name>
<evidence type="ECO:0000256" key="4">
    <source>
        <dbReference type="ARBA" id="ARBA00022840"/>
    </source>
</evidence>
<dbReference type="GO" id="GO:0005524">
    <property type="term" value="F:ATP binding"/>
    <property type="evidence" value="ECO:0007669"/>
    <property type="project" value="UniProtKB-UniRule"/>
</dbReference>
<organism evidence="8 9">
    <name type="scientific">Actinoalloteichus hymeniacidonis</name>
    <dbReference type="NCBI Taxonomy" id="340345"/>
    <lineage>
        <taxon>Bacteria</taxon>
        <taxon>Bacillati</taxon>
        <taxon>Actinomycetota</taxon>
        <taxon>Actinomycetes</taxon>
        <taxon>Pseudonocardiales</taxon>
        <taxon>Pseudonocardiaceae</taxon>
        <taxon>Actinoalloteichus</taxon>
    </lineage>
</organism>
<protein>
    <submittedName>
        <fullName evidence="8">AAA domain protein</fullName>
    </submittedName>
</protein>
<dbReference type="InterPro" id="IPR027417">
    <property type="entry name" value="P-loop_NTPase"/>
</dbReference>